<comment type="caution">
    <text evidence="9">The sequence shown here is derived from an EMBL/GenBank/DDBJ whole genome shotgun (WGS) entry which is preliminary data.</text>
</comment>
<dbReference type="GO" id="GO:0004190">
    <property type="term" value="F:aspartic-type endopeptidase activity"/>
    <property type="evidence" value="ECO:0007669"/>
    <property type="project" value="UniProtKB-KW"/>
</dbReference>
<sequence>MAVAVLMAIIGAAAAVAAAAPAPALMLRRSAPLKELKPLRKLDSARFTKRSGVPEFGLLGLPGVYYTNVRLGSPSKQYSLQVDTGSDLMWVSCSSCTGCPATDDDGIPFDFYSPNSSSTSSNISCADDRCRDAIKEGHSVCRSSNSPTNQCGYEVAYAGAATSGYYVSDTIHFDTVMGNGSEQVASSSASVLFGCSISRSSYLQTDGIVGFGKNAPSVVLQLNSQGVSPKSFSHCLTSSEDGGGILVLGEIAEQGLEFTPLVSSQPRYNLNMEGISVNGENIQINPSLFTTSNTQGTFVDSGTSLSYLADGIFDPVINAIDNATPELRVFDQDGELCFIVPSRSKFSLLPNLTLHFEGGGQMRVGPENYLLRKGASSKGEKEDVLCIGFLRSKDLDGYQHITILGETIYSRYNLQVNSILGRVIMNFDSMLLNR</sequence>
<evidence type="ECO:0000259" key="8">
    <source>
        <dbReference type="PROSITE" id="PS51767"/>
    </source>
</evidence>
<gene>
    <name evidence="9" type="ORF">QYE76_018974</name>
</gene>
<keyword evidence="3" id="KW-0064">Aspartyl protease</keyword>
<dbReference type="AlphaFoldDB" id="A0AAD8Q5V6"/>
<dbReference type="PANTHER" id="PTHR13683">
    <property type="entry name" value="ASPARTYL PROTEASES"/>
    <property type="match status" value="1"/>
</dbReference>
<comment type="similarity">
    <text evidence="1">Belongs to the peptidase A1 family.</text>
</comment>
<evidence type="ECO:0000256" key="1">
    <source>
        <dbReference type="ARBA" id="ARBA00007447"/>
    </source>
</evidence>
<feature type="active site" evidence="6">
    <location>
        <position position="300"/>
    </location>
</feature>
<dbReference type="SUPFAM" id="SSF50630">
    <property type="entry name" value="Acid proteases"/>
    <property type="match status" value="1"/>
</dbReference>
<dbReference type="Gene3D" id="2.40.70.10">
    <property type="entry name" value="Acid Proteases"/>
    <property type="match status" value="2"/>
</dbReference>
<evidence type="ECO:0000256" key="4">
    <source>
        <dbReference type="ARBA" id="ARBA00022801"/>
    </source>
</evidence>
<organism evidence="9 10">
    <name type="scientific">Lolium multiflorum</name>
    <name type="common">Italian ryegrass</name>
    <name type="synonym">Lolium perenne subsp. multiflorum</name>
    <dbReference type="NCBI Taxonomy" id="4521"/>
    <lineage>
        <taxon>Eukaryota</taxon>
        <taxon>Viridiplantae</taxon>
        <taxon>Streptophyta</taxon>
        <taxon>Embryophyta</taxon>
        <taxon>Tracheophyta</taxon>
        <taxon>Spermatophyta</taxon>
        <taxon>Magnoliopsida</taxon>
        <taxon>Liliopsida</taxon>
        <taxon>Poales</taxon>
        <taxon>Poaceae</taxon>
        <taxon>BOP clade</taxon>
        <taxon>Pooideae</taxon>
        <taxon>Poodae</taxon>
        <taxon>Poeae</taxon>
        <taxon>Poeae Chloroplast Group 2 (Poeae type)</taxon>
        <taxon>Loliodinae</taxon>
        <taxon>Loliinae</taxon>
        <taxon>Lolium</taxon>
    </lineage>
</organism>
<dbReference type="InterPro" id="IPR001461">
    <property type="entry name" value="Aspartic_peptidase_A1"/>
</dbReference>
<dbReference type="Pfam" id="PF14541">
    <property type="entry name" value="TAXi_C"/>
    <property type="match status" value="1"/>
</dbReference>
<accession>A0AAD8Q5V6</accession>
<dbReference type="InterPro" id="IPR032799">
    <property type="entry name" value="TAXi_C"/>
</dbReference>
<feature type="chain" id="PRO_5041981212" description="Peptidase A1 domain-containing protein" evidence="7">
    <location>
        <begin position="20"/>
        <end position="434"/>
    </location>
</feature>
<keyword evidence="10" id="KW-1185">Reference proteome</keyword>
<evidence type="ECO:0000313" key="10">
    <source>
        <dbReference type="Proteomes" id="UP001231189"/>
    </source>
</evidence>
<evidence type="ECO:0000256" key="6">
    <source>
        <dbReference type="PIRSR" id="PIRSR601461-1"/>
    </source>
</evidence>
<dbReference type="PANTHER" id="PTHR13683:SF830">
    <property type="entry name" value="PEPTIDASE A1 DOMAIN-CONTAINING PROTEIN"/>
    <property type="match status" value="1"/>
</dbReference>
<keyword evidence="2" id="KW-0645">Protease</keyword>
<keyword evidence="5" id="KW-0325">Glycoprotein</keyword>
<dbReference type="CDD" id="cd05476">
    <property type="entry name" value="pepsin_A_like_plant"/>
    <property type="match status" value="1"/>
</dbReference>
<proteinExistence type="inferred from homology"/>
<dbReference type="Pfam" id="PF14543">
    <property type="entry name" value="TAXi_N"/>
    <property type="match status" value="1"/>
</dbReference>
<evidence type="ECO:0000256" key="2">
    <source>
        <dbReference type="ARBA" id="ARBA00022670"/>
    </source>
</evidence>
<dbReference type="InterPro" id="IPR032861">
    <property type="entry name" value="TAXi_N"/>
</dbReference>
<evidence type="ECO:0000313" key="9">
    <source>
        <dbReference type="EMBL" id="KAK1596490.1"/>
    </source>
</evidence>
<keyword evidence="4" id="KW-0378">Hydrolase</keyword>
<dbReference type="InterPro" id="IPR033121">
    <property type="entry name" value="PEPTIDASE_A1"/>
</dbReference>
<dbReference type="PROSITE" id="PS51767">
    <property type="entry name" value="PEPTIDASE_A1"/>
    <property type="match status" value="1"/>
</dbReference>
<feature type="signal peptide" evidence="7">
    <location>
        <begin position="1"/>
        <end position="19"/>
    </location>
</feature>
<feature type="active site" evidence="6">
    <location>
        <position position="83"/>
    </location>
</feature>
<evidence type="ECO:0000256" key="7">
    <source>
        <dbReference type="SAM" id="SignalP"/>
    </source>
</evidence>
<dbReference type="InterPro" id="IPR021109">
    <property type="entry name" value="Peptidase_aspartic_dom_sf"/>
</dbReference>
<dbReference type="GO" id="GO:0006508">
    <property type="term" value="P:proteolysis"/>
    <property type="evidence" value="ECO:0007669"/>
    <property type="project" value="UniProtKB-KW"/>
</dbReference>
<dbReference type="EMBL" id="JAUUTY010000650">
    <property type="protein sequence ID" value="KAK1596490.1"/>
    <property type="molecule type" value="Genomic_DNA"/>
</dbReference>
<evidence type="ECO:0000256" key="3">
    <source>
        <dbReference type="ARBA" id="ARBA00022750"/>
    </source>
</evidence>
<protein>
    <recommendedName>
        <fullName evidence="8">Peptidase A1 domain-containing protein</fullName>
    </recommendedName>
</protein>
<evidence type="ECO:0000256" key="5">
    <source>
        <dbReference type="ARBA" id="ARBA00023180"/>
    </source>
</evidence>
<reference evidence="9" key="1">
    <citation type="submission" date="2023-07" db="EMBL/GenBank/DDBJ databases">
        <title>A chromosome-level genome assembly of Lolium multiflorum.</title>
        <authorList>
            <person name="Chen Y."/>
            <person name="Copetti D."/>
            <person name="Kolliker R."/>
            <person name="Studer B."/>
        </authorList>
    </citation>
    <scope>NUCLEOTIDE SEQUENCE</scope>
    <source>
        <strain evidence="9">02402/16</strain>
        <tissue evidence="9">Leaf</tissue>
    </source>
</reference>
<dbReference type="Proteomes" id="UP001231189">
    <property type="component" value="Unassembled WGS sequence"/>
</dbReference>
<name>A0AAD8Q5V6_LOLMU</name>
<feature type="domain" description="Peptidase A1" evidence="8">
    <location>
        <begin position="65"/>
        <end position="428"/>
    </location>
</feature>
<keyword evidence="7" id="KW-0732">Signal</keyword>
<dbReference type="InterPro" id="IPR034161">
    <property type="entry name" value="Pepsin-like_plant"/>
</dbReference>